<protein>
    <submittedName>
        <fullName evidence="1">Peptidase family m28 family</fullName>
    </submittedName>
</protein>
<keyword evidence="2" id="KW-1185">Reference proteome</keyword>
<proteinExistence type="predicted"/>
<reference evidence="1 2" key="1">
    <citation type="journal article" date="2020" name="Phytopathology">
        <title>Genome Sequence Resources of Colletotrichum truncatum, C. plurivorum, C. musicola, and C. sojae: Four Species Pathogenic to Soybean (Glycine max).</title>
        <authorList>
            <person name="Rogerio F."/>
            <person name="Boufleur T.R."/>
            <person name="Ciampi-Guillardi M."/>
            <person name="Sukno S.A."/>
            <person name="Thon M.R."/>
            <person name="Massola Junior N.S."/>
            <person name="Baroncelli R."/>
        </authorList>
    </citation>
    <scope>NUCLEOTIDE SEQUENCE [LARGE SCALE GENOMIC DNA]</scope>
    <source>
        <strain evidence="1 2">CMES1059</strain>
    </source>
</reference>
<evidence type="ECO:0000313" key="1">
    <source>
        <dbReference type="EMBL" id="KAL0932953.1"/>
    </source>
</evidence>
<dbReference type="Proteomes" id="UP000805649">
    <property type="component" value="Unassembled WGS sequence"/>
</dbReference>
<accession>A0ACC3YM36</accession>
<comment type="caution">
    <text evidence="1">The sequence shown here is derived from an EMBL/GenBank/DDBJ whole genome shotgun (WGS) entry which is preliminary data.</text>
</comment>
<sequence>MLCIIPRKIRIRGSGAVVSQIWYDAFLFVVDSSHPSASYTNHSPTTIVYGVDCFCDVESLLIVAFILLHPFRNYRSSSPATPTTAMAVNPFGFTTGPVTFWLIVVYAAFLIPLVWIHESVPSVKKSPQGLNVTEAWHDLTTITKQYHPYNSRANEDVGNYLVKRIEEILNRNGIDWTREKDAGGIVRAKSNDRAETPARADAIERASNGPLVTVFDDTISNVTYVNTGGNLGTNLGPIGPGQGTYFEGTNKIVYIRGTEDEDGEWWKGEGRAVGKGGVLVNAHYDSVSTGYGATDDGMGCVSVLQILNYYTTEGHQPKRGIVLLLNNGEEDGLYGARAYVYSPLYYFTTTFVNLEGAGAGGRAILFRTTDLETAKAYSHAPHPFGSVVAADGFKMGFIRSATDYSVWTENFGQRGLDIAFYRPRARYHTNQDDTRHASQKSLWHMLSNSFAAVDALQKDTSSFVSKRHGGDRRKVSSGSGTDGVWFDMFGQGFAVLELRGLFAWTLTLLIVSPLILALVTYILARQDKYYLFSAKVKLEDDDESISLGGWKGFFRFPLAFVFSAALTIASAFLIRRVNPHIIYSSDYAVWATSLSLFFASFWVISRGASAVRPSALQRGYAHIWLFIISWAILVIVTVFADRFRIASGYPFAFFHSAVFVTTLISLLDLFALPTKQDYAQATFDDQQARDQIAEVPNSDALISPGPNEGVSRTTEEEHHEEPSETTALLSGENGTHGTIRTTFTSGYRRSISAIMSHHDEDTKNEPKPYEQEQQWSTKLPSWTWFIQLLVLAPITIIVFIQLGLFMTAAIQSTSADGKDPLLTYVLIAFFSIAILLPVTPFIHRATFYLPLFLFFIIAISLIYNLVAFPFSPNNRYKVYFQQVVDLQEGSSLVKITGIEEYVRSMIDELPSAAGQIPHCEESTRGLLSTCSFDGATVPPKITADLFTDFSKNKYADLVTVNISRSDSNKYKATLDIDAKESKTCTLVFDTPITTFSIRGSPGIEPVLGALPESGVEGITLWRRDWSKRWVVDIEWSSSSSSSEKPKGKISCDWSDANVLGTIPAFDEALQYAPDWIAVTKYAVGLVQGVQKFSV</sequence>
<organism evidence="1 2">
    <name type="scientific">Colletotrichum truncatum</name>
    <name type="common">Anthracnose fungus</name>
    <name type="synonym">Colletotrichum capsici</name>
    <dbReference type="NCBI Taxonomy" id="5467"/>
    <lineage>
        <taxon>Eukaryota</taxon>
        <taxon>Fungi</taxon>
        <taxon>Dikarya</taxon>
        <taxon>Ascomycota</taxon>
        <taxon>Pezizomycotina</taxon>
        <taxon>Sordariomycetes</taxon>
        <taxon>Hypocreomycetidae</taxon>
        <taxon>Glomerellales</taxon>
        <taxon>Glomerellaceae</taxon>
        <taxon>Colletotrichum</taxon>
        <taxon>Colletotrichum truncatum species complex</taxon>
    </lineage>
</organism>
<name>A0ACC3YM36_COLTU</name>
<dbReference type="EMBL" id="VUJX02000008">
    <property type="protein sequence ID" value="KAL0932953.1"/>
    <property type="molecule type" value="Genomic_DNA"/>
</dbReference>
<evidence type="ECO:0000313" key="2">
    <source>
        <dbReference type="Proteomes" id="UP000805649"/>
    </source>
</evidence>
<gene>
    <name evidence="1" type="ORF">CTRU02_211916</name>
</gene>